<accession>A0A2I0LDU5</accession>
<keyword evidence="2" id="KW-1185">Reference proteome</keyword>
<name>A0A2I0LDU5_PUNGR</name>
<dbReference type="AlphaFoldDB" id="A0A2I0LDU5"/>
<evidence type="ECO:0000313" key="2">
    <source>
        <dbReference type="Proteomes" id="UP000233551"/>
    </source>
</evidence>
<evidence type="ECO:0000313" key="1">
    <source>
        <dbReference type="EMBL" id="PKI78838.1"/>
    </source>
</evidence>
<organism evidence="1 2">
    <name type="scientific">Punica granatum</name>
    <name type="common">Pomegranate</name>
    <dbReference type="NCBI Taxonomy" id="22663"/>
    <lineage>
        <taxon>Eukaryota</taxon>
        <taxon>Viridiplantae</taxon>
        <taxon>Streptophyta</taxon>
        <taxon>Embryophyta</taxon>
        <taxon>Tracheophyta</taxon>
        <taxon>Spermatophyta</taxon>
        <taxon>Magnoliopsida</taxon>
        <taxon>eudicotyledons</taxon>
        <taxon>Gunneridae</taxon>
        <taxon>Pentapetalae</taxon>
        <taxon>rosids</taxon>
        <taxon>malvids</taxon>
        <taxon>Myrtales</taxon>
        <taxon>Lythraceae</taxon>
        <taxon>Punica</taxon>
    </lineage>
</organism>
<proteinExistence type="predicted"/>
<dbReference type="EMBL" id="PGOL01000034">
    <property type="protein sequence ID" value="PKI78838.1"/>
    <property type="molecule type" value="Genomic_DNA"/>
</dbReference>
<gene>
    <name evidence="1" type="ORF">CRG98_000763</name>
</gene>
<comment type="caution">
    <text evidence="1">The sequence shown here is derived from an EMBL/GenBank/DDBJ whole genome shotgun (WGS) entry which is preliminary data.</text>
</comment>
<protein>
    <submittedName>
        <fullName evidence="1">Uncharacterized protein</fullName>
    </submittedName>
</protein>
<sequence>MDVEEVWTCMGMHACKPKGRWSTVGGHTDALARRRNERRARVHELALGWHYSPESDDFARNALIDLKQ</sequence>
<dbReference type="Proteomes" id="UP000233551">
    <property type="component" value="Unassembled WGS sequence"/>
</dbReference>
<reference evidence="1 2" key="1">
    <citation type="submission" date="2017-11" db="EMBL/GenBank/DDBJ databases">
        <title>De-novo sequencing of pomegranate (Punica granatum L.) genome.</title>
        <authorList>
            <person name="Akparov Z."/>
            <person name="Amiraslanov A."/>
            <person name="Hajiyeva S."/>
            <person name="Abbasov M."/>
            <person name="Kaur K."/>
            <person name="Hamwieh A."/>
            <person name="Solovyev V."/>
            <person name="Salamov A."/>
            <person name="Braich B."/>
            <person name="Kosarev P."/>
            <person name="Mahmoud A."/>
            <person name="Hajiyev E."/>
            <person name="Babayeva S."/>
            <person name="Izzatullayeva V."/>
            <person name="Mammadov A."/>
            <person name="Mammadov A."/>
            <person name="Sharifova S."/>
            <person name="Ojaghi J."/>
            <person name="Eynullazada K."/>
            <person name="Bayramov B."/>
            <person name="Abdulazimova A."/>
            <person name="Shahmuradov I."/>
        </authorList>
    </citation>
    <scope>NUCLEOTIDE SEQUENCE [LARGE SCALE GENOMIC DNA]</scope>
    <source>
        <strain evidence="2">cv. AG2017</strain>
        <tissue evidence="1">Leaf</tissue>
    </source>
</reference>